<sequence>MTKLQRISSRTVIIQPGSTVLRIGLASDEEPKTFLHCIARESKNACPGRIPSLSSRTFTPGDIDVSSLSFGSFPHSASFAIENRFYKILNSDATNFNNSLDDPRPAFVPFLKGLIVSVGGGYQLQWPIVSGCFNGEFTPSLNLQNLEDMWTYALEEYVCFGLEIPKDTFHLYSVILLIEDIFIRREVRQIMNMLLLGLRFSRVVVQQVSVCATYGVGLPTACVIDLGFQKTSISCVDEGISLPDVRVKLPIGIGDCFQTLRAALYRFARGRIDLSELMQNADHGSFEDMRRLFNAMFDADSAIIARMQTQLLEEIDSEEITIKIATKYDVILPIATFLGAHLAPYFPNRDDVLLPEYQTAGIDAPEPDDPFDEVYGVMTMREKRRKLQGDFFPSRGDESAFELRSQKVSKASSFKDLAEAILWSIRQAAVAAASASAFESEAPGVDGVTDAKGDQLRQRLFGCILLVGGGAAGLGGFLLSKWLTRELQNLVGDGTSVEVLTGTRGVPDLAWQGAKLMLSTDAITDLWLTPVEWNRYGSRILREKAPFPW</sequence>
<dbReference type="Proteomes" id="UP000282613">
    <property type="component" value="Unassembled WGS sequence"/>
</dbReference>
<dbReference type="Gene3D" id="3.30.420.40">
    <property type="match status" value="2"/>
</dbReference>
<organism evidence="5">
    <name type="scientific">Taenia asiatica</name>
    <name type="common">Asian tapeworm</name>
    <dbReference type="NCBI Taxonomy" id="60517"/>
    <lineage>
        <taxon>Eukaryota</taxon>
        <taxon>Metazoa</taxon>
        <taxon>Spiralia</taxon>
        <taxon>Lophotrochozoa</taxon>
        <taxon>Platyhelminthes</taxon>
        <taxon>Cestoda</taxon>
        <taxon>Eucestoda</taxon>
        <taxon>Cyclophyllidea</taxon>
        <taxon>Taeniidae</taxon>
        <taxon>Taenia</taxon>
    </lineage>
</organism>
<dbReference type="PANTHER" id="PTHR11937">
    <property type="entry name" value="ACTIN"/>
    <property type="match status" value="1"/>
</dbReference>
<evidence type="ECO:0000256" key="2">
    <source>
        <dbReference type="RuleBase" id="RU000487"/>
    </source>
</evidence>
<proteinExistence type="inferred from homology"/>
<evidence type="ECO:0000256" key="1">
    <source>
        <dbReference type="ARBA" id="ARBA00003520"/>
    </source>
</evidence>
<dbReference type="WBParaSite" id="TASK_0000852901-mRNA-1">
    <property type="protein sequence ID" value="TASK_0000852901-mRNA-1"/>
    <property type="gene ID" value="TASK_0000852901"/>
</dbReference>
<name>A0A158RA59_TAEAS</name>
<evidence type="ECO:0000313" key="5">
    <source>
        <dbReference type="WBParaSite" id="TASK_0000852901-mRNA-1"/>
    </source>
</evidence>
<dbReference type="EMBL" id="UYRS01018823">
    <property type="protein sequence ID" value="VDK40494.1"/>
    <property type="molecule type" value="Genomic_DNA"/>
</dbReference>
<comment type="function">
    <text evidence="1">Actins are highly conserved proteins that are involved in various types of cell motility and are ubiquitously expressed in all eukaryotic cells.</text>
</comment>
<dbReference type="InterPro" id="IPR043129">
    <property type="entry name" value="ATPase_NBD"/>
</dbReference>
<dbReference type="SMART" id="SM00268">
    <property type="entry name" value="ACTIN"/>
    <property type="match status" value="1"/>
</dbReference>
<dbReference type="STRING" id="60517.A0A158RA59"/>
<comment type="similarity">
    <text evidence="2">Belongs to the actin family.</text>
</comment>
<evidence type="ECO:0000313" key="3">
    <source>
        <dbReference type="EMBL" id="VDK40494.1"/>
    </source>
</evidence>
<dbReference type="OrthoDB" id="5572108at2759"/>
<evidence type="ECO:0000313" key="4">
    <source>
        <dbReference type="Proteomes" id="UP000282613"/>
    </source>
</evidence>
<reference evidence="3 4" key="2">
    <citation type="submission" date="2018-11" db="EMBL/GenBank/DDBJ databases">
        <authorList>
            <consortium name="Pathogen Informatics"/>
        </authorList>
    </citation>
    <scope>NUCLEOTIDE SEQUENCE [LARGE SCALE GENOMIC DNA]</scope>
</reference>
<protein>
    <submittedName>
        <fullName evidence="5">Actin-related protein 8</fullName>
    </submittedName>
</protein>
<dbReference type="SUPFAM" id="SSF53067">
    <property type="entry name" value="Actin-like ATPase domain"/>
    <property type="match status" value="2"/>
</dbReference>
<gene>
    <name evidence="3" type="ORF">TASK_LOCUS8530</name>
</gene>
<dbReference type="Pfam" id="PF00022">
    <property type="entry name" value="Actin"/>
    <property type="match status" value="1"/>
</dbReference>
<dbReference type="AlphaFoldDB" id="A0A158RA59"/>
<reference evidence="5" key="1">
    <citation type="submission" date="2016-04" db="UniProtKB">
        <authorList>
            <consortium name="WormBaseParasite"/>
        </authorList>
    </citation>
    <scope>IDENTIFICATION</scope>
</reference>
<accession>A0A158RA59</accession>
<keyword evidence="4" id="KW-1185">Reference proteome</keyword>
<dbReference type="InterPro" id="IPR004000">
    <property type="entry name" value="Actin"/>
</dbReference>